<dbReference type="PANTHER" id="PTHR43386">
    <property type="entry name" value="OLIGOPEPTIDE TRANSPORT SYSTEM PERMEASE PROTEIN APPC"/>
    <property type="match status" value="1"/>
</dbReference>
<keyword evidence="10" id="KW-1185">Reference proteome</keyword>
<comment type="similarity">
    <text evidence="7">Belongs to the binding-protein-dependent transport system permease family.</text>
</comment>
<feature type="transmembrane region" description="Helical" evidence="7">
    <location>
        <begin position="138"/>
        <end position="158"/>
    </location>
</feature>
<dbReference type="OrthoDB" id="9805884at2"/>
<feature type="transmembrane region" description="Helical" evidence="7">
    <location>
        <begin position="101"/>
        <end position="126"/>
    </location>
</feature>
<reference evidence="9 10" key="1">
    <citation type="submission" date="2018-06" db="EMBL/GenBank/DDBJ databases">
        <title>Three novel Pseudomonas species isolated from symptomatic oak.</title>
        <authorList>
            <person name="Bueno-Gonzalez V."/>
            <person name="Brady C."/>
        </authorList>
    </citation>
    <scope>NUCLEOTIDE SEQUENCE [LARGE SCALE GENOMIC DNA]</scope>
    <source>
        <strain evidence="9 10">P17C</strain>
    </source>
</reference>
<dbReference type="AlphaFoldDB" id="A0A4Q9RE01"/>
<evidence type="ECO:0000256" key="6">
    <source>
        <dbReference type="ARBA" id="ARBA00023136"/>
    </source>
</evidence>
<organism evidence="9 10">
    <name type="scientific">Stutzerimonas kirkiae</name>
    <dbReference type="NCBI Taxonomy" id="2211392"/>
    <lineage>
        <taxon>Bacteria</taxon>
        <taxon>Pseudomonadati</taxon>
        <taxon>Pseudomonadota</taxon>
        <taxon>Gammaproteobacteria</taxon>
        <taxon>Pseudomonadales</taxon>
        <taxon>Pseudomonadaceae</taxon>
        <taxon>Stutzerimonas</taxon>
    </lineage>
</organism>
<feature type="transmembrane region" description="Helical" evidence="7">
    <location>
        <begin position="266"/>
        <end position="287"/>
    </location>
</feature>
<dbReference type="Gene3D" id="1.10.3720.10">
    <property type="entry name" value="MetI-like"/>
    <property type="match status" value="1"/>
</dbReference>
<evidence type="ECO:0000256" key="3">
    <source>
        <dbReference type="ARBA" id="ARBA00022475"/>
    </source>
</evidence>
<comment type="caution">
    <text evidence="9">The sequence shown here is derived from an EMBL/GenBank/DDBJ whole genome shotgun (WGS) entry which is preliminary data.</text>
</comment>
<dbReference type="InterPro" id="IPR000515">
    <property type="entry name" value="MetI-like"/>
</dbReference>
<dbReference type="RefSeq" id="WP_131183895.1">
    <property type="nucleotide sequence ID" value="NZ_QJUO01000007.1"/>
</dbReference>
<feature type="transmembrane region" description="Helical" evidence="7">
    <location>
        <begin position="207"/>
        <end position="233"/>
    </location>
</feature>
<dbReference type="PANTHER" id="PTHR43386:SF1">
    <property type="entry name" value="D,D-DIPEPTIDE TRANSPORT SYSTEM PERMEASE PROTEIN DDPC-RELATED"/>
    <property type="match status" value="1"/>
</dbReference>
<dbReference type="GO" id="GO:0055085">
    <property type="term" value="P:transmembrane transport"/>
    <property type="evidence" value="ECO:0007669"/>
    <property type="project" value="InterPro"/>
</dbReference>
<dbReference type="Proteomes" id="UP000292639">
    <property type="component" value="Unassembled WGS sequence"/>
</dbReference>
<keyword evidence="4 7" id="KW-0812">Transmembrane</keyword>
<dbReference type="InterPro" id="IPR035906">
    <property type="entry name" value="MetI-like_sf"/>
</dbReference>
<dbReference type="Pfam" id="PF00528">
    <property type="entry name" value="BPD_transp_1"/>
    <property type="match status" value="1"/>
</dbReference>
<accession>A0A4Q9RE01</accession>
<dbReference type="SUPFAM" id="SSF161098">
    <property type="entry name" value="MetI-like"/>
    <property type="match status" value="1"/>
</dbReference>
<dbReference type="InterPro" id="IPR050366">
    <property type="entry name" value="BP-dependent_transpt_permease"/>
</dbReference>
<proteinExistence type="inferred from homology"/>
<keyword evidence="3" id="KW-1003">Cell membrane</keyword>
<keyword evidence="5 7" id="KW-1133">Transmembrane helix</keyword>
<evidence type="ECO:0000259" key="8">
    <source>
        <dbReference type="PROSITE" id="PS50928"/>
    </source>
</evidence>
<feature type="transmembrane region" description="Helical" evidence="7">
    <location>
        <begin position="31"/>
        <end position="53"/>
    </location>
</feature>
<dbReference type="PROSITE" id="PS50928">
    <property type="entry name" value="ABC_TM1"/>
    <property type="match status" value="1"/>
</dbReference>
<evidence type="ECO:0000256" key="1">
    <source>
        <dbReference type="ARBA" id="ARBA00004651"/>
    </source>
</evidence>
<dbReference type="GO" id="GO:0005886">
    <property type="term" value="C:plasma membrane"/>
    <property type="evidence" value="ECO:0007669"/>
    <property type="project" value="UniProtKB-SubCell"/>
</dbReference>
<feature type="domain" description="ABC transmembrane type-1" evidence="8">
    <location>
        <begin position="99"/>
        <end position="288"/>
    </location>
</feature>
<evidence type="ECO:0000256" key="4">
    <source>
        <dbReference type="ARBA" id="ARBA00022692"/>
    </source>
</evidence>
<protein>
    <submittedName>
        <fullName evidence="9">ABC transporter permease</fullName>
    </submittedName>
</protein>
<evidence type="ECO:0000256" key="7">
    <source>
        <dbReference type="RuleBase" id="RU363032"/>
    </source>
</evidence>
<keyword evidence="2 7" id="KW-0813">Transport</keyword>
<dbReference type="EMBL" id="QJUP01000003">
    <property type="protein sequence ID" value="TBU98877.1"/>
    <property type="molecule type" value="Genomic_DNA"/>
</dbReference>
<keyword evidence="6 7" id="KW-0472">Membrane</keyword>
<sequence length="302" mass="32405">MTDILSHSPSAGVQPVASPARQILQLALGSWGGRIGTLVFAIMVAGCLLYPWLSGIDPNAMNIKSRFLPPLFFDGFQWAHPLGTDQLGRDMLVRACIGLRYSLLIGICTVLLMLAIGCTLGTLSGFKGRLTDTLIMRITDVQLSIPMIILAIAVLGAARPSVGAIILVLGLSGWPLYARVVRSAALAERNRDYVRSARIMGASDLRIIALLVVPNIIPPVLFVAVLDIARMVICESILGFLGLGVQPPTPTFGNVIADGRKYLINAWWIATIPGLLLVVLLTSINLMGSALERARNRVYGGK</sequence>
<evidence type="ECO:0000313" key="9">
    <source>
        <dbReference type="EMBL" id="TBU98877.1"/>
    </source>
</evidence>
<evidence type="ECO:0000313" key="10">
    <source>
        <dbReference type="Proteomes" id="UP000292639"/>
    </source>
</evidence>
<comment type="subcellular location">
    <subcellularLocation>
        <location evidence="1 7">Cell membrane</location>
        <topology evidence="1 7">Multi-pass membrane protein</topology>
    </subcellularLocation>
</comment>
<gene>
    <name evidence="9" type="ORF">DNJ96_03970</name>
</gene>
<evidence type="ECO:0000256" key="2">
    <source>
        <dbReference type="ARBA" id="ARBA00022448"/>
    </source>
</evidence>
<evidence type="ECO:0000256" key="5">
    <source>
        <dbReference type="ARBA" id="ARBA00022989"/>
    </source>
</evidence>
<dbReference type="CDD" id="cd06261">
    <property type="entry name" value="TM_PBP2"/>
    <property type="match status" value="1"/>
</dbReference>
<name>A0A4Q9RE01_9GAMM</name>